<feature type="compositionally biased region" description="Basic residues" evidence="5">
    <location>
        <begin position="636"/>
        <end position="658"/>
    </location>
</feature>
<feature type="region of interest" description="Disordered" evidence="5">
    <location>
        <begin position="1009"/>
        <end position="1050"/>
    </location>
</feature>
<dbReference type="InterPro" id="IPR059095">
    <property type="entry name" value="Znf_C2H2_17_2nd"/>
</dbReference>
<evidence type="ECO:0000313" key="7">
    <source>
        <dbReference type="EMBL" id="KAF0326504.1"/>
    </source>
</evidence>
<dbReference type="Gene3D" id="3.40.50.10190">
    <property type="entry name" value="BRCT domain"/>
    <property type="match status" value="1"/>
</dbReference>
<dbReference type="InterPro" id="IPR001357">
    <property type="entry name" value="BRCT_dom"/>
</dbReference>
<feature type="compositionally biased region" description="Basic and acidic residues" evidence="5">
    <location>
        <begin position="580"/>
        <end position="600"/>
    </location>
</feature>
<dbReference type="GO" id="GO:0005654">
    <property type="term" value="C:nucleoplasm"/>
    <property type="evidence" value="ECO:0007669"/>
    <property type="project" value="UniProtKB-SubCell"/>
</dbReference>
<dbReference type="CDD" id="cd17709">
    <property type="entry name" value="BRCT_pescadillo_like"/>
    <property type="match status" value="1"/>
</dbReference>
<evidence type="ECO:0000256" key="1">
    <source>
        <dbReference type="ARBA" id="ARBA00022517"/>
    </source>
</evidence>
<feature type="domain" description="BRCT" evidence="6">
    <location>
        <begin position="355"/>
        <end position="471"/>
    </location>
</feature>
<dbReference type="GO" id="GO:0000466">
    <property type="term" value="P:maturation of 5.8S rRNA from tricistronic rRNA transcript (SSU-rRNA, 5.8S rRNA, LSU-rRNA)"/>
    <property type="evidence" value="ECO:0007669"/>
    <property type="project" value="UniProtKB-UniRule"/>
</dbReference>
<evidence type="ECO:0000313" key="8">
    <source>
        <dbReference type="Proteomes" id="UP000434172"/>
    </source>
</evidence>
<evidence type="ECO:0000256" key="2">
    <source>
        <dbReference type="ARBA" id="ARBA00022552"/>
    </source>
</evidence>
<feature type="compositionally biased region" description="Basic residues" evidence="5">
    <location>
        <begin position="1253"/>
        <end position="1264"/>
    </location>
</feature>
<dbReference type="SUPFAM" id="SSF52113">
    <property type="entry name" value="BRCT domain"/>
    <property type="match status" value="1"/>
</dbReference>
<dbReference type="OrthoDB" id="10264910at2759"/>
<feature type="compositionally biased region" description="Basic and acidic residues" evidence="5">
    <location>
        <begin position="1039"/>
        <end position="1050"/>
    </location>
</feature>
<feature type="compositionally biased region" description="Basic and acidic residues" evidence="5">
    <location>
        <begin position="942"/>
        <end position="953"/>
    </location>
</feature>
<keyword evidence="3 4" id="KW-0539">Nucleus</keyword>
<dbReference type="PANTHER" id="PTHR12221">
    <property type="entry name" value="PESCADILLO - RELATED"/>
    <property type="match status" value="1"/>
</dbReference>
<feature type="region of interest" description="Disordered" evidence="5">
    <location>
        <begin position="1102"/>
        <end position="1172"/>
    </location>
</feature>
<feature type="compositionally biased region" description="Acidic residues" evidence="5">
    <location>
        <begin position="1271"/>
        <end position="1282"/>
    </location>
</feature>
<proteinExistence type="inferred from homology"/>
<evidence type="ECO:0000256" key="4">
    <source>
        <dbReference type="HAMAP-Rule" id="MF_03028"/>
    </source>
</evidence>
<dbReference type="Pfam" id="PF00533">
    <property type="entry name" value="BRCT"/>
    <property type="match status" value="1"/>
</dbReference>
<dbReference type="InterPro" id="IPR019622">
    <property type="entry name" value="Rrn9_dom"/>
</dbReference>
<dbReference type="Proteomes" id="UP000434172">
    <property type="component" value="Unassembled WGS sequence"/>
</dbReference>
<keyword evidence="2 4" id="KW-0698">rRNA processing</keyword>
<feature type="region of interest" description="Disordered" evidence="5">
    <location>
        <begin position="495"/>
        <end position="600"/>
    </location>
</feature>
<feature type="compositionally biased region" description="Basic residues" evidence="5">
    <location>
        <begin position="954"/>
        <end position="964"/>
    </location>
</feature>
<feature type="compositionally biased region" description="Low complexity" evidence="5">
    <location>
        <begin position="801"/>
        <end position="814"/>
    </location>
</feature>
<dbReference type="GO" id="GO:0003723">
    <property type="term" value="F:RNA binding"/>
    <property type="evidence" value="ECO:0007669"/>
    <property type="project" value="TreeGrafter"/>
</dbReference>
<dbReference type="Pfam" id="PF06732">
    <property type="entry name" value="Pescadillo_N"/>
    <property type="match status" value="1"/>
</dbReference>
<comment type="similarity">
    <text evidence="4">Belongs to the pescadillo family.</text>
</comment>
<keyword evidence="1 4" id="KW-0690">Ribosome biogenesis</keyword>
<evidence type="ECO:0000256" key="5">
    <source>
        <dbReference type="SAM" id="MobiDB-lite"/>
    </source>
</evidence>
<dbReference type="Pfam" id="PF10680">
    <property type="entry name" value="RRN9"/>
    <property type="match status" value="1"/>
</dbReference>
<protein>
    <recommendedName>
        <fullName evidence="4">Pescadillo homolog</fullName>
    </recommendedName>
    <alternativeName>
        <fullName evidence="4">Nucleolar protein 7 homolog</fullName>
    </alternativeName>
</protein>
<feature type="region of interest" description="Disordered" evidence="5">
    <location>
        <begin position="901"/>
        <end position="975"/>
    </location>
</feature>
<feature type="compositionally biased region" description="Acidic residues" evidence="5">
    <location>
        <begin position="497"/>
        <end position="558"/>
    </location>
</feature>
<feature type="compositionally biased region" description="Basic residues" evidence="5">
    <location>
        <begin position="917"/>
        <end position="934"/>
    </location>
</feature>
<evidence type="ECO:0000259" key="6">
    <source>
        <dbReference type="PROSITE" id="PS50172"/>
    </source>
</evidence>
<dbReference type="GO" id="GO:0043021">
    <property type="term" value="F:ribonucleoprotein complex binding"/>
    <property type="evidence" value="ECO:0007669"/>
    <property type="project" value="UniProtKB-UniRule"/>
</dbReference>
<dbReference type="GO" id="GO:0070545">
    <property type="term" value="C:PeBoW complex"/>
    <property type="evidence" value="ECO:0007669"/>
    <property type="project" value="TreeGrafter"/>
</dbReference>
<comment type="subcellular location">
    <subcellularLocation>
        <location evidence="4">Nucleus</location>
        <location evidence="4">Nucleolus</location>
    </subcellularLocation>
    <subcellularLocation>
        <location evidence="4">Nucleus</location>
        <location evidence="4">Nucleoplasm</location>
    </subcellularLocation>
</comment>
<dbReference type="PROSITE" id="PS50172">
    <property type="entry name" value="BRCT"/>
    <property type="match status" value="1"/>
</dbReference>
<dbReference type="GO" id="GO:0000463">
    <property type="term" value="P:maturation of LSU-rRNA from tricistronic rRNA transcript (SSU-rRNA, 5.8S rRNA, LSU-rRNA)"/>
    <property type="evidence" value="ECO:0007669"/>
    <property type="project" value="UniProtKB-UniRule"/>
</dbReference>
<evidence type="ECO:0000256" key="3">
    <source>
        <dbReference type="ARBA" id="ARBA00023242"/>
    </source>
</evidence>
<feature type="region of interest" description="Disordered" evidence="5">
    <location>
        <begin position="801"/>
        <end position="850"/>
    </location>
</feature>
<comment type="subunit">
    <text evidence="4">Component of the NOP7 complex, composed of ERB1, NOP7 and YTM1. Within the NOP7 complex ERB1 appears to interact directly with NOP7 and YTM1. The NOP7 complex also associates with the 66S pre-ribosome.</text>
</comment>
<sequence length="1282" mass="144116">MARIKKKGQAGAAKNYVTRNQAIRKLQISLPDFRKLCIWKGIYPREPRSKKKVSKSSTASTTFYYAKDIQYLLHEPLLQKFRDQKALEKKISRALGRGDVGDAKRLEKNAARPEETGKPRYTLDHVIRERYPTFVDAIRDLDDCLSMLFLFANLPSSSSVPAKMIARCERLTLEFQHYLIVSQAVTKSFLSIKGIYYQANIQGEDVLWLVPYKFNQRVVGDVDFRIMGTFVEFYMTLLGFINFRLYTSIGLKYPPKFDKNMDDKSAELGAFTIEGQNLAVAEQKQIANGEEHHVDPKTQAAVNKVIKKLKDTDVDDDKTEEKAESTEESTDAIDKFEPAAPGGDVLPQPEYSSSDRGKLFANCTFFLSRETPRQPLEFLLRSFGCKRIGWDAVLGEGAFTTNERDPTITHQIVDRPQIYAAQNEGGDGEDNQTAQKLAPNQRIPGRIYVQPQWVWDSVNDEELKPADQYAPGAQLPPHLSPFVRQVQGAYDPTIPLEEQEPEGEALAESEDDGEMDVDEEDADNDMDVAGSDDEEEEGDDDDEAASADEDEELSDDEEVQRQIELEAELAGGSVKRRETKPKTKKEAARKAHAKKVAEEAEDIERAKGMLSKKKRKLFEQMQYTNNKKSAEDEKLRSKRRKLEKQLNKKAKAPNRWKGSKATWQVYTQEERLIYKSLEEVRNRDLSVHLYNAFALKNRETRAGAAEPDAEDADRPLEEIVDASDWRPPNPWTAWPMNTQTVPGDDFLKQTHDEDDEFTIRSNAPQMPSTALEDELTATILRQAKERFYQRQEKYRRKEAAAQRIAAATSQSAATMSGVTSDDEDDFKPPAEEDAQPEPTEKSPQTQRTKTYEAVVSANDDLSADLLRPSVRHILTVMDNTLTTLHNARLAGLSYMTDSSASATDLSDAEGSDSAVSRRSRSRTPSRKGGKRSRSRGQAPRTPEPRTPEPERSASGKRGKGRPKKAQTPLPGETEREMVIRIARAQKKKIPAAPGAEDNNVNEDNAAAIHENDADDEDMSPEKRRPTPKSPAKSPRKKRDLPPEARLEARTKAREAMLGNWGLRDWSDVLGAASISGFKPEVVARAAQRCADLFGQGMDMQTLVEGPASKRSKPQRTRYLPGMRRHRAVSLSSSEDEGERMDARGRKRRARSRGRESVAPSDSEARATSRRRSASRSSSVGLFFCPVAGCERAAEGFGRKANLQRHVARVHPGQAFDVDDVESENEMFGAVHVDGFLKPIRARKGWRAEDTGMRKRKRHYRGRRLHSGDEGSAGDEESFWGSS</sequence>
<gene>
    <name evidence="4" type="primary">NOP7</name>
    <name evidence="7" type="ORF">GQ607_006122</name>
</gene>
<feature type="compositionally biased region" description="Acidic residues" evidence="5">
    <location>
        <begin position="820"/>
        <end position="835"/>
    </location>
</feature>
<comment type="caution">
    <text evidence="7">The sequence shown here is derived from an EMBL/GenBank/DDBJ whole genome shotgun (WGS) entry which is preliminary data.</text>
</comment>
<reference evidence="7 8" key="1">
    <citation type="submission" date="2019-12" db="EMBL/GenBank/DDBJ databases">
        <title>A genome sequence resource for the geographically widespread anthracnose pathogen Colletotrichum asianum.</title>
        <authorList>
            <person name="Meng Y."/>
        </authorList>
    </citation>
    <scope>NUCLEOTIDE SEQUENCE [LARGE SCALE GENOMIC DNA]</scope>
    <source>
        <strain evidence="7 8">ICMP 18580</strain>
    </source>
</reference>
<dbReference type="InterPro" id="IPR036420">
    <property type="entry name" value="BRCT_dom_sf"/>
</dbReference>
<dbReference type="Pfam" id="PF26176">
    <property type="entry name" value="zf_C2H2_17_2"/>
    <property type="match status" value="1"/>
</dbReference>
<dbReference type="EMBL" id="WOWK01000029">
    <property type="protein sequence ID" value="KAF0326504.1"/>
    <property type="molecule type" value="Genomic_DNA"/>
</dbReference>
<comment type="function">
    <text evidence="4">Component of the NOP7 complex, which is required for maturation of the 25S and 5.8S ribosomal RNAs and formation of the 60S ribosome.</text>
</comment>
<dbReference type="HAMAP" id="MF_03028">
    <property type="entry name" value="Pescadillo"/>
    <property type="match status" value="1"/>
</dbReference>
<feature type="region of interest" description="Disordered" evidence="5">
    <location>
        <begin position="1246"/>
        <end position="1282"/>
    </location>
</feature>
<dbReference type="PANTHER" id="PTHR12221:SF6">
    <property type="entry name" value="PESCADILLO HOMOLOG"/>
    <property type="match status" value="1"/>
</dbReference>
<name>A0A8H3WGA8_9PEZI</name>
<feature type="region of interest" description="Disordered" evidence="5">
    <location>
        <begin position="313"/>
        <end position="354"/>
    </location>
</feature>
<accession>A0A8H3WGA8</accession>
<organism evidence="7 8">
    <name type="scientific">Colletotrichum asianum</name>
    <dbReference type="NCBI Taxonomy" id="702518"/>
    <lineage>
        <taxon>Eukaryota</taxon>
        <taxon>Fungi</taxon>
        <taxon>Dikarya</taxon>
        <taxon>Ascomycota</taxon>
        <taxon>Pezizomycotina</taxon>
        <taxon>Sordariomycetes</taxon>
        <taxon>Hypocreomycetidae</taxon>
        <taxon>Glomerellales</taxon>
        <taxon>Glomerellaceae</taxon>
        <taxon>Colletotrichum</taxon>
        <taxon>Colletotrichum gloeosporioides species complex</taxon>
    </lineage>
</organism>
<keyword evidence="8" id="KW-1185">Reference proteome</keyword>
<dbReference type="GO" id="GO:0030687">
    <property type="term" value="C:preribosome, large subunit precursor"/>
    <property type="evidence" value="ECO:0007669"/>
    <property type="project" value="UniProtKB-UniRule"/>
</dbReference>
<feature type="region of interest" description="Disordered" evidence="5">
    <location>
        <begin position="621"/>
        <end position="660"/>
    </location>
</feature>
<dbReference type="InterPro" id="IPR010613">
    <property type="entry name" value="PES"/>
</dbReference>